<reference evidence="1 2" key="1">
    <citation type="submission" date="2016-02" db="EMBL/GenBank/DDBJ databases">
        <authorList>
            <person name="Wen L."/>
            <person name="He K."/>
            <person name="Yang H."/>
        </authorList>
    </citation>
    <scope>NUCLEOTIDE SEQUENCE [LARGE SCALE GENOMIC DNA]</scope>
    <source>
        <strain evidence="1 2">CV58</strain>
    </source>
</reference>
<comment type="caution">
    <text evidence="1">The sequence shown here is derived from an EMBL/GenBank/DDBJ whole genome shotgun (WGS) entry which is preliminary data.</text>
</comment>
<evidence type="ECO:0000313" key="1">
    <source>
        <dbReference type="EMBL" id="KXU39055.1"/>
    </source>
</evidence>
<organism evidence="1 2">
    <name type="scientific">Ventosimonas gracilis</name>
    <dbReference type="NCBI Taxonomy" id="1680762"/>
    <lineage>
        <taxon>Bacteria</taxon>
        <taxon>Pseudomonadati</taxon>
        <taxon>Pseudomonadota</taxon>
        <taxon>Gammaproteobacteria</taxon>
        <taxon>Pseudomonadales</taxon>
        <taxon>Ventosimonadaceae</taxon>
        <taxon>Ventosimonas</taxon>
    </lineage>
</organism>
<evidence type="ECO:0000313" key="2">
    <source>
        <dbReference type="Proteomes" id="UP000072660"/>
    </source>
</evidence>
<sequence>MGRASLGHMRSLLVEPYKVVEQFVVKGVDIIEEQVFDSVTLGFDAHDTDSLQVECKMCLAVCSDKA</sequence>
<keyword evidence="2" id="KW-1185">Reference proteome</keyword>
<name>A0A139SWQ3_9GAMM</name>
<protein>
    <submittedName>
        <fullName evidence="1">Uncharacterized protein</fullName>
    </submittedName>
</protein>
<dbReference type="Proteomes" id="UP000072660">
    <property type="component" value="Unassembled WGS sequence"/>
</dbReference>
<accession>A0A139SWQ3</accession>
<gene>
    <name evidence="1" type="ORF">AXE65_10680</name>
</gene>
<proteinExistence type="predicted"/>
<dbReference type="EMBL" id="LSZO01000047">
    <property type="protein sequence ID" value="KXU39055.1"/>
    <property type="molecule type" value="Genomic_DNA"/>
</dbReference>
<dbReference type="AlphaFoldDB" id="A0A139SWQ3"/>